<dbReference type="Proteomes" id="UP001138757">
    <property type="component" value="Unassembled WGS sequence"/>
</dbReference>
<reference evidence="1" key="1">
    <citation type="submission" date="2021-05" db="EMBL/GenBank/DDBJ databases">
        <title>Genome of Sphingobium sp. strain.</title>
        <authorList>
            <person name="Fan R."/>
        </authorList>
    </citation>
    <scope>NUCLEOTIDE SEQUENCE</scope>
    <source>
        <strain evidence="1">H33</strain>
    </source>
</reference>
<evidence type="ECO:0000313" key="1">
    <source>
        <dbReference type="EMBL" id="MBT2187214.1"/>
    </source>
</evidence>
<organism evidence="1 2">
    <name type="scientific">Sphingobium nicotianae</name>
    <dbReference type="NCBI Taxonomy" id="2782607"/>
    <lineage>
        <taxon>Bacteria</taxon>
        <taxon>Pseudomonadati</taxon>
        <taxon>Pseudomonadota</taxon>
        <taxon>Alphaproteobacteria</taxon>
        <taxon>Sphingomonadales</taxon>
        <taxon>Sphingomonadaceae</taxon>
        <taxon>Sphingobium</taxon>
    </lineage>
</organism>
<sequence>MPTTLLMRDNPWKRQFLRPDGALQEATAWRDNGDEIVIQLQLPEQHYVMPLGWQKAAKAAAERKIDAGEMLSRDHVLLKLSDLEI</sequence>
<proteinExistence type="predicted"/>
<gene>
    <name evidence="1" type="ORF">KK488_09685</name>
</gene>
<accession>A0A9X1IRD0</accession>
<comment type="caution">
    <text evidence="1">The sequence shown here is derived from an EMBL/GenBank/DDBJ whole genome shotgun (WGS) entry which is preliminary data.</text>
</comment>
<dbReference type="EMBL" id="JAHGAW010000005">
    <property type="protein sequence ID" value="MBT2187214.1"/>
    <property type="molecule type" value="Genomic_DNA"/>
</dbReference>
<evidence type="ECO:0000313" key="2">
    <source>
        <dbReference type="Proteomes" id="UP001138757"/>
    </source>
</evidence>
<keyword evidence="2" id="KW-1185">Reference proteome</keyword>
<dbReference type="AlphaFoldDB" id="A0A9X1IRD0"/>
<dbReference type="RefSeq" id="WP_214622949.1">
    <property type="nucleotide sequence ID" value="NZ_JAHGAW010000005.1"/>
</dbReference>
<protein>
    <submittedName>
        <fullName evidence="1">Uncharacterized protein</fullName>
    </submittedName>
</protein>
<name>A0A9X1IRD0_9SPHN</name>